<reference evidence="2 3" key="1">
    <citation type="submission" date="2023-02" db="EMBL/GenBank/DDBJ databases">
        <title>LHISI_Scaffold_Assembly.</title>
        <authorList>
            <person name="Stuart O.P."/>
            <person name="Cleave R."/>
            <person name="Magrath M.J.L."/>
            <person name="Mikheyev A.S."/>
        </authorList>
    </citation>
    <scope>NUCLEOTIDE SEQUENCE [LARGE SCALE GENOMIC DNA]</scope>
    <source>
        <strain evidence="2">Daus_M_001</strain>
        <tissue evidence="2">Leg muscle</tissue>
    </source>
</reference>
<accession>A0ABQ9HLH7</accession>
<feature type="domain" description="DDE-1" evidence="1">
    <location>
        <begin position="5"/>
        <end position="47"/>
    </location>
</feature>
<protein>
    <recommendedName>
        <fullName evidence="1">DDE-1 domain-containing protein</fullName>
    </recommendedName>
</protein>
<organism evidence="2 3">
    <name type="scientific">Dryococelus australis</name>
    <dbReference type="NCBI Taxonomy" id="614101"/>
    <lineage>
        <taxon>Eukaryota</taxon>
        <taxon>Metazoa</taxon>
        <taxon>Ecdysozoa</taxon>
        <taxon>Arthropoda</taxon>
        <taxon>Hexapoda</taxon>
        <taxon>Insecta</taxon>
        <taxon>Pterygota</taxon>
        <taxon>Neoptera</taxon>
        <taxon>Polyneoptera</taxon>
        <taxon>Phasmatodea</taxon>
        <taxon>Verophasmatodea</taxon>
        <taxon>Anareolatae</taxon>
        <taxon>Phasmatidae</taxon>
        <taxon>Eurycanthinae</taxon>
        <taxon>Dryococelus</taxon>
    </lineage>
</organism>
<proteinExistence type="predicted"/>
<sequence length="105" mass="12004">MAREASVTILKIPPHSSHLLQPLDLSVIKSLKVRWDATLTSWQHQHIGKKTPKEGKIWEETNPEIIKSGLKKAGIYQFYESIIPEEKFDPAALRHLKSREIVPAK</sequence>
<comment type="caution">
    <text evidence="2">The sequence shown here is derived from an EMBL/GenBank/DDBJ whole genome shotgun (WGS) entry which is preliminary data.</text>
</comment>
<evidence type="ECO:0000259" key="1">
    <source>
        <dbReference type="Pfam" id="PF03184"/>
    </source>
</evidence>
<evidence type="ECO:0000313" key="2">
    <source>
        <dbReference type="EMBL" id="KAJ8885225.1"/>
    </source>
</evidence>
<gene>
    <name evidence="2" type="ORF">PR048_011421</name>
</gene>
<dbReference type="EMBL" id="JARBHB010000004">
    <property type="protein sequence ID" value="KAJ8885225.1"/>
    <property type="molecule type" value="Genomic_DNA"/>
</dbReference>
<keyword evidence="3" id="KW-1185">Reference proteome</keyword>
<dbReference type="InterPro" id="IPR004875">
    <property type="entry name" value="DDE_SF_endonuclease_dom"/>
</dbReference>
<dbReference type="Proteomes" id="UP001159363">
    <property type="component" value="Chromosome X"/>
</dbReference>
<evidence type="ECO:0000313" key="3">
    <source>
        <dbReference type="Proteomes" id="UP001159363"/>
    </source>
</evidence>
<name>A0ABQ9HLH7_9NEOP</name>
<dbReference type="Pfam" id="PF03184">
    <property type="entry name" value="DDE_1"/>
    <property type="match status" value="1"/>
</dbReference>